<dbReference type="InterPro" id="IPR032816">
    <property type="entry name" value="VTT_dom"/>
</dbReference>
<dbReference type="GO" id="GO:0005886">
    <property type="term" value="C:plasma membrane"/>
    <property type="evidence" value="ECO:0007669"/>
    <property type="project" value="TreeGrafter"/>
</dbReference>
<feature type="transmembrane region" description="Helical" evidence="2">
    <location>
        <begin position="128"/>
        <end position="149"/>
    </location>
</feature>
<feature type="transmembrane region" description="Helical" evidence="2">
    <location>
        <begin position="47"/>
        <end position="68"/>
    </location>
</feature>
<dbReference type="Proteomes" id="UP000676917">
    <property type="component" value="Unassembled WGS sequence"/>
</dbReference>
<evidence type="ECO:0000256" key="1">
    <source>
        <dbReference type="ARBA" id="ARBA00010792"/>
    </source>
</evidence>
<dbReference type="EMBL" id="BORP01000001">
    <property type="protein sequence ID" value="GIO25876.1"/>
    <property type="molecule type" value="Genomic_DNA"/>
</dbReference>
<accession>A0A919X5F6</accession>
<keyword evidence="2" id="KW-0472">Membrane</keyword>
<keyword evidence="5" id="KW-1185">Reference proteome</keyword>
<feature type="transmembrane region" description="Helical" evidence="2">
    <location>
        <begin position="12"/>
        <end position="35"/>
    </location>
</feature>
<organism evidence="4 5">
    <name type="scientific">Ornithinibacillus bavariensis</name>
    <dbReference type="NCBI Taxonomy" id="545502"/>
    <lineage>
        <taxon>Bacteria</taxon>
        <taxon>Bacillati</taxon>
        <taxon>Bacillota</taxon>
        <taxon>Bacilli</taxon>
        <taxon>Bacillales</taxon>
        <taxon>Bacillaceae</taxon>
        <taxon>Ornithinibacillus</taxon>
    </lineage>
</organism>
<feature type="transmembrane region" description="Helical" evidence="2">
    <location>
        <begin position="99"/>
        <end position="121"/>
    </location>
</feature>
<sequence length="199" mass="22485">MVQQVSEFFKDFGSIGMFIHSFIDAVIFPIPAFFTQVSLSMLEPKEALLLATIGYVACIMGTPFGYLIGKILGEPVLHKFLKQKWVDKATTSFKKNGEAAILIGAFTPIPFKVFTILSGCFHYSLWKLIGYAAIGRAVKFYVVGLAFYLYGRASEEFVTQYLTYFMAGIAVILFVIFYIKRKMDKKKKLRIEAQKNYAG</sequence>
<dbReference type="Pfam" id="PF09335">
    <property type="entry name" value="VTT_dom"/>
    <property type="match status" value="1"/>
</dbReference>
<feature type="transmembrane region" description="Helical" evidence="2">
    <location>
        <begin position="161"/>
        <end position="179"/>
    </location>
</feature>
<dbReference type="AlphaFoldDB" id="A0A919X5F6"/>
<reference evidence="4" key="1">
    <citation type="submission" date="2021-03" db="EMBL/GenBank/DDBJ databases">
        <title>Antimicrobial resistance genes in bacteria isolated from Japanese honey, and their potential for conferring macrolide and lincosamide resistance in the American foulbrood pathogen Paenibacillus larvae.</title>
        <authorList>
            <person name="Okamoto M."/>
            <person name="Kumagai M."/>
            <person name="Kanamori H."/>
            <person name="Takamatsu D."/>
        </authorList>
    </citation>
    <scope>NUCLEOTIDE SEQUENCE</scope>
    <source>
        <strain evidence="4">J43TS3</strain>
    </source>
</reference>
<protein>
    <submittedName>
        <fullName evidence="4">DedA family protein</fullName>
    </submittedName>
</protein>
<keyword evidence="2" id="KW-0812">Transmembrane</keyword>
<name>A0A919X5F6_9BACI</name>
<evidence type="ECO:0000313" key="5">
    <source>
        <dbReference type="Proteomes" id="UP000676917"/>
    </source>
</evidence>
<comment type="similarity">
    <text evidence="1">Belongs to the DedA family.</text>
</comment>
<proteinExistence type="inferred from homology"/>
<keyword evidence="2" id="KW-1133">Transmembrane helix</keyword>
<dbReference type="PANTHER" id="PTHR42709">
    <property type="entry name" value="ALKALINE PHOSPHATASE LIKE PROTEIN"/>
    <property type="match status" value="1"/>
</dbReference>
<dbReference type="RefSeq" id="WP_212919383.1">
    <property type="nucleotide sequence ID" value="NZ_BORP01000001.1"/>
</dbReference>
<gene>
    <name evidence="4" type="ORF">J43TS3_04870</name>
</gene>
<comment type="caution">
    <text evidence="4">The sequence shown here is derived from an EMBL/GenBank/DDBJ whole genome shotgun (WGS) entry which is preliminary data.</text>
</comment>
<feature type="domain" description="VTT" evidence="3">
    <location>
        <begin position="49"/>
        <end position="147"/>
    </location>
</feature>
<evidence type="ECO:0000256" key="2">
    <source>
        <dbReference type="SAM" id="Phobius"/>
    </source>
</evidence>
<evidence type="ECO:0000313" key="4">
    <source>
        <dbReference type="EMBL" id="GIO25876.1"/>
    </source>
</evidence>
<dbReference type="PANTHER" id="PTHR42709:SF11">
    <property type="entry name" value="DEDA FAMILY PROTEIN"/>
    <property type="match status" value="1"/>
</dbReference>
<evidence type="ECO:0000259" key="3">
    <source>
        <dbReference type="Pfam" id="PF09335"/>
    </source>
</evidence>
<dbReference type="InterPro" id="IPR051311">
    <property type="entry name" value="DedA_domain"/>
</dbReference>